<name>A0ABR2MJ31_9ASPA</name>
<proteinExistence type="predicted"/>
<protein>
    <recommendedName>
        <fullName evidence="3">RNase H type-1 domain-containing protein</fullName>
    </recommendedName>
</protein>
<dbReference type="Proteomes" id="UP001412067">
    <property type="component" value="Unassembled WGS sequence"/>
</dbReference>
<gene>
    <name evidence="1" type="ORF">KSP40_PGU001494</name>
</gene>
<comment type="caution">
    <text evidence="1">The sequence shown here is derived from an EMBL/GenBank/DDBJ whole genome shotgun (WGS) entry which is preliminary data.</text>
</comment>
<keyword evidence="2" id="KW-1185">Reference proteome</keyword>
<evidence type="ECO:0008006" key="3">
    <source>
        <dbReference type="Google" id="ProtNLM"/>
    </source>
</evidence>
<accession>A0ABR2MJ31</accession>
<dbReference type="EMBL" id="JBBWWR010000007">
    <property type="protein sequence ID" value="KAK8963574.1"/>
    <property type="molecule type" value="Genomic_DNA"/>
</dbReference>
<evidence type="ECO:0000313" key="2">
    <source>
        <dbReference type="Proteomes" id="UP001412067"/>
    </source>
</evidence>
<evidence type="ECO:0000313" key="1">
    <source>
        <dbReference type="EMBL" id="KAK8963574.1"/>
    </source>
</evidence>
<sequence length="131" mass="14940">MTNVAARVIRADGSLFARAFTCKYAGKERFQPNQNHSKIWKCICLGSKILGWQSCCMVGDGRRISTLEDVWIGELPLYRWPTFINISWLPPPSRWLKVNFDGSVHPNIRAGFGCTIRDDRGMLLATRGWHT</sequence>
<reference evidence="1 2" key="1">
    <citation type="journal article" date="2022" name="Nat. Plants">
        <title>Genomes of leafy and leafless Platanthera orchids illuminate the evolution of mycoheterotrophy.</title>
        <authorList>
            <person name="Li M.H."/>
            <person name="Liu K.W."/>
            <person name="Li Z."/>
            <person name="Lu H.C."/>
            <person name="Ye Q.L."/>
            <person name="Zhang D."/>
            <person name="Wang J.Y."/>
            <person name="Li Y.F."/>
            <person name="Zhong Z.M."/>
            <person name="Liu X."/>
            <person name="Yu X."/>
            <person name="Liu D.K."/>
            <person name="Tu X.D."/>
            <person name="Liu B."/>
            <person name="Hao Y."/>
            <person name="Liao X.Y."/>
            <person name="Jiang Y.T."/>
            <person name="Sun W.H."/>
            <person name="Chen J."/>
            <person name="Chen Y.Q."/>
            <person name="Ai Y."/>
            <person name="Zhai J.W."/>
            <person name="Wu S.S."/>
            <person name="Zhou Z."/>
            <person name="Hsiao Y.Y."/>
            <person name="Wu W.L."/>
            <person name="Chen Y.Y."/>
            <person name="Lin Y.F."/>
            <person name="Hsu J.L."/>
            <person name="Li C.Y."/>
            <person name="Wang Z.W."/>
            <person name="Zhao X."/>
            <person name="Zhong W.Y."/>
            <person name="Ma X.K."/>
            <person name="Ma L."/>
            <person name="Huang J."/>
            <person name="Chen G.Z."/>
            <person name="Huang M.Z."/>
            <person name="Huang L."/>
            <person name="Peng D.H."/>
            <person name="Luo Y.B."/>
            <person name="Zou S.Q."/>
            <person name="Chen S.P."/>
            <person name="Lan S."/>
            <person name="Tsai W.C."/>
            <person name="Van de Peer Y."/>
            <person name="Liu Z.J."/>
        </authorList>
    </citation>
    <scope>NUCLEOTIDE SEQUENCE [LARGE SCALE GENOMIC DNA]</scope>
    <source>
        <strain evidence="1">Lor288</strain>
    </source>
</reference>
<organism evidence="1 2">
    <name type="scientific">Platanthera guangdongensis</name>
    <dbReference type="NCBI Taxonomy" id="2320717"/>
    <lineage>
        <taxon>Eukaryota</taxon>
        <taxon>Viridiplantae</taxon>
        <taxon>Streptophyta</taxon>
        <taxon>Embryophyta</taxon>
        <taxon>Tracheophyta</taxon>
        <taxon>Spermatophyta</taxon>
        <taxon>Magnoliopsida</taxon>
        <taxon>Liliopsida</taxon>
        <taxon>Asparagales</taxon>
        <taxon>Orchidaceae</taxon>
        <taxon>Orchidoideae</taxon>
        <taxon>Orchideae</taxon>
        <taxon>Orchidinae</taxon>
        <taxon>Platanthera</taxon>
    </lineage>
</organism>